<feature type="transmembrane region" description="Helical" evidence="10">
    <location>
        <begin position="178"/>
        <end position="200"/>
    </location>
</feature>
<organism evidence="13 14">
    <name type="scientific">Herminiimonas arsenicoxydans</name>
    <dbReference type="NCBI Taxonomy" id="204773"/>
    <lineage>
        <taxon>Bacteria</taxon>
        <taxon>Pseudomonadati</taxon>
        <taxon>Pseudomonadota</taxon>
        <taxon>Betaproteobacteria</taxon>
        <taxon>Burkholderiales</taxon>
        <taxon>Oxalobacteraceae</taxon>
        <taxon>Herminiimonas</taxon>
    </lineage>
</organism>
<evidence type="ECO:0000256" key="2">
    <source>
        <dbReference type="ARBA" id="ARBA00004651"/>
    </source>
</evidence>
<dbReference type="PANTHER" id="PTHR44936">
    <property type="entry name" value="SENSOR PROTEIN CREC"/>
    <property type="match status" value="1"/>
</dbReference>
<keyword evidence="10" id="KW-0812">Transmembrane</keyword>
<keyword evidence="10" id="KW-1133">Transmembrane helix</keyword>
<dbReference type="STRING" id="204773.HEAR0482"/>
<dbReference type="InterPro" id="IPR003660">
    <property type="entry name" value="HAMP_dom"/>
</dbReference>
<evidence type="ECO:0000256" key="3">
    <source>
        <dbReference type="ARBA" id="ARBA00012438"/>
    </source>
</evidence>
<evidence type="ECO:0000313" key="14">
    <source>
        <dbReference type="Proteomes" id="UP000006697"/>
    </source>
</evidence>
<feature type="transmembrane region" description="Helical" evidence="10">
    <location>
        <begin position="12"/>
        <end position="36"/>
    </location>
</feature>
<name>A4G2F6_HERAR</name>
<keyword evidence="7" id="KW-0547">Nucleotide-binding</keyword>
<dbReference type="EMBL" id="CU207211">
    <property type="protein sequence ID" value="CAL60693.2"/>
    <property type="molecule type" value="Genomic_DNA"/>
</dbReference>
<evidence type="ECO:0000256" key="8">
    <source>
        <dbReference type="ARBA" id="ARBA00022777"/>
    </source>
</evidence>
<evidence type="ECO:0000259" key="11">
    <source>
        <dbReference type="PROSITE" id="PS50109"/>
    </source>
</evidence>
<keyword evidence="8" id="KW-0418">Kinase</keyword>
<keyword evidence="5" id="KW-0597">Phosphoprotein</keyword>
<proteinExistence type="predicted"/>
<dbReference type="InterPro" id="IPR036890">
    <property type="entry name" value="HATPase_C_sf"/>
</dbReference>
<dbReference type="EC" id="2.7.13.3" evidence="3"/>
<feature type="domain" description="Histidine kinase" evidence="11">
    <location>
        <begin position="278"/>
        <end position="476"/>
    </location>
</feature>
<dbReference type="Gene3D" id="6.10.340.10">
    <property type="match status" value="1"/>
</dbReference>
<dbReference type="HOGENOM" id="CLU_000445_89_29_4"/>
<reference evidence="13 14" key="1">
    <citation type="journal article" date="2007" name="PLoS Genet.">
        <title>A tale of two oxidation states: bacterial colonization of arsenic-rich environments.</title>
        <authorList>
            <person name="Muller D."/>
            <person name="Medigue C."/>
            <person name="Koechler S."/>
            <person name="Barbe V."/>
            <person name="Barakat M."/>
            <person name="Talla E."/>
            <person name="Bonnefoy V."/>
            <person name="Krin E."/>
            <person name="Arsene-Ploetze F."/>
            <person name="Carapito C."/>
            <person name="Chandler M."/>
            <person name="Cournoyer B."/>
            <person name="Cruveiller S."/>
            <person name="Dossat C."/>
            <person name="Duval S."/>
            <person name="Heymann M."/>
            <person name="Leize E."/>
            <person name="Lieutaud A."/>
            <person name="Lievremont D."/>
            <person name="Makita Y."/>
            <person name="Mangenot S."/>
            <person name="Nitschke W."/>
            <person name="Ortet P."/>
            <person name="Perdrial N."/>
            <person name="Schoepp B."/>
            <person name="Siguier N."/>
            <person name="Simeonova D.D."/>
            <person name="Rouy Z."/>
            <person name="Segurens B."/>
            <person name="Turlin E."/>
            <person name="Vallenet D."/>
            <person name="Van Dorsselaer A."/>
            <person name="Weiss S."/>
            <person name="Weissenbach J."/>
            <person name="Lett M.C."/>
            <person name="Danchin A."/>
            <person name="Bertin P.N."/>
        </authorList>
    </citation>
    <scope>NUCLEOTIDE SEQUENCE [LARGE SCALE GENOMIC DNA]</scope>
    <source>
        <strain evidence="14">ULPAs1</strain>
    </source>
</reference>
<keyword evidence="14" id="KW-1185">Reference proteome</keyword>
<comment type="catalytic activity">
    <reaction evidence="1">
        <text>ATP + protein L-histidine = ADP + protein N-phospho-L-histidine.</text>
        <dbReference type="EC" id="2.7.13.3"/>
    </reaction>
</comment>
<dbReference type="GO" id="GO:0000155">
    <property type="term" value="F:phosphorelay sensor kinase activity"/>
    <property type="evidence" value="ECO:0007669"/>
    <property type="project" value="InterPro"/>
</dbReference>
<dbReference type="InterPro" id="IPR003594">
    <property type="entry name" value="HATPase_dom"/>
</dbReference>
<dbReference type="Gene3D" id="1.10.287.130">
    <property type="match status" value="1"/>
</dbReference>
<comment type="subcellular location">
    <subcellularLocation>
        <location evidence="2">Cell membrane</location>
        <topology evidence="2">Multi-pass membrane protein</topology>
    </subcellularLocation>
</comment>
<evidence type="ECO:0000256" key="5">
    <source>
        <dbReference type="ARBA" id="ARBA00022553"/>
    </source>
</evidence>
<evidence type="ECO:0000256" key="9">
    <source>
        <dbReference type="ARBA" id="ARBA00022840"/>
    </source>
</evidence>
<keyword evidence="6" id="KW-0808">Transferase</keyword>
<dbReference type="SMART" id="SM00388">
    <property type="entry name" value="HisKA"/>
    <property type="match status" value="1"/>
</dbReference>
<dbReference type="SUPFAM" id="SSF55874">
    <property type="entry name" value="ATPase domain of HSP90 chaperone/DNA topoisomerase II/histidine kinase"/>
    <property type="match status" value="1"/>
</dbReference>
<evidence type="ECO:0000256" key="6">
    <source>
        <dbReference type="ARBA" id="ARBA00022679"/>
    </source>
</evidence>
<dbReference type="InterPro" id="IPR050980">
    <property type="entry name" value="2C_sensor_his_kinase"/>
</dbReference>
<gene>
    <name evidence="13" type="primary">aoxS</name>
    <name evidence="13" type="ordered locus">HEAR0482</name>
</gene>
<dbReference type="eggNOG" id="COG3850">
    <property type="taxonomic scope" value="Bacteria"/>
</dbReference>
<evidence type="ECO:0000256" key="10">
    <source>
        <dbReference type="SAM" id="Phobius"/>
    </source>
</evidence>
<dbReference type="SUPFAM" id="SSF47384">
    <property type="entry name" value="Homodimeric domain of signal transducing histidine kinase"/>
    <property type="match status" value="1"/>
</dbReference>
<evidence type="ECO:0000256" key="4">
    <source>
        <dbReference type="ARBA" id="ARBA00022475"/>
    </source>
</evidence>
<dbReference type="InterPro" id="IPR003661">
    <property type="entry name" value="HisK_dim/P_dom"/>
</dbReference>
<dbReference type="PROSITE" id="PS50885">
    <property type="entry name" value="HAMP"/>
    <property type="match status" value="1"/>
</dbReference>
<dbReference type="InterPro" id="IPR005467">
    <property type="entry name" value="His_kinase_dom"/>
</dbReference>
<dbReference type="Pfam" id="PF02518">
    <property type="entry name" value="HATPase_c"/>
    <property type="match status" value="1"/>
</dbReference>
<dbReference type="Pfam" id="PF00672">
    <property type="entry name" value="HAMP"/>
    <property type="match status" value="1"/>
</dbReference>
<dbReference type="KEGG" id="har:HEAR0482"/>
<dbReference type="CDD" id="cd00082">
    <property type="entry name" value="HisKA"/>
    <property type="match status" value="1"/>
</dbReference>
<dbReference type="Gene3D" id="3.30.565.10">
    <property type="entry name" value="Histidine kinase-like ATPase, C-terminal domain"/>
    <property type="match status" value="1"/>
</dbReference>
<evidence type="ECO:0000313" key="13">
    <source>
        <dbReference type="EMBL" id="CAL60693.2"/>
    </source>
</evidence>
<dbReference type="SMART" id="SM00387">
    <property type="entry name" value="HATPase_c"/>
    <property type="match status" value="1"/>
</dbReference>
<evidence type="ECO:0000259" key="12">
    <source>
        <dbReference type="PROSITE" id="PS50885"/>
    </source>
</evidence>
<dbReference type="PANTHER" id="PTHR44936:SF10">
    <property type="entry name" value="SENSOR PROTEIN RSTB"/>
    <property type="match status" value="1"/>
</dbReference>
<dbReference type="eggNOG" id="COG0642">
    <property type="taxonomic scope" value="Bacteria"/>
</dbReference>
<dbReference type="AlphaFoldDB" id="A4G2F6"/>
<keyword evidence="10" id="KW-0472">Membrane</keyword>
<dbReference type="GO" id="GO:0005524">
    <property type="term" value="F:ATP binding"/>
    <property type="evidence" value="ECO:0007669"/>
    <property type="project" value="UniProtKB-KW"/>
</dbReference>
<feature type="domain" description="HAMP" evidence="12">
    <location>
        <begin position="202"/>
        <end position="258"/>
    </location>
</feature>
<protein>
    <recommendedName>
        <fullName evidence="3">histidine kinase</fullName>
        <ecNumber evidence="3">2.7.13.3</ecNumber>
    </recommendedName>
</protein>
<evidence type="ECO:0000256" key="1">
    <source>
        <dbReference type="ARBA" id="ARBA00000085"/>
    </source>
</evidence>
<dbReference type="PROSITE" id="PS50109">
    <property type="entry name" value="HIS_KIN"/>
    <property type="match status" value="1"/>
</dbReference>
<accession>A4G2F6</accession>
<sequence>MRLNRLSYLIKVPLALCIVSVASALGIFLVTYYLLVSYIGLESMTRVQQIASTLATSARGAIAREEIWDIYQQISAAVAQDPSTEIVVISKDNLPLVASNPIKYPVLGSRDHLPSSLLMLSEQARREGPSHRIFSLDGVTDEMVYGAATMAVSEDGDPLATVVVYSRQDATLPKLRDLLLRVLGYGTLALALVIPFGWWLGRRLVKPLNQLRTAMARIEETDFMTSTSMEVNREGTDEISQLTRQFISMNAELHRARDLEAQMQIAERMAMAGKLASSLAHEVNNPLGGMLNAISNLHLRGISDPFVEKTANLLERGLQQIQESISALMSQARREHTILTWKDFEDLQTLSEPIASKRDIDVVWRVVDDQRELGLRSVPVRQIVLNLVLNAINAALVRVEVQVRVVGQALHVRVKNDGGPFSAIEDAAPTPDQHGRIGLGLWVCFRLTRQMEGSLTIEPTINGRGTVATFIAPLEAPHD</sequence>
<dbReference type="InterPro" id="IPR036097">
    <property type="entry name" value="HisK_dim/P_sf"/>
</dbReference>
<keyword evidence="9" id="KW-0067">ATP-binding</keyword>
<keyword evidence="4" id="KW-1003">Cell membrane</keyword>
<dbReference type="SMART" id="SM00304">
    <property type="entry name" value="HAMP"/>
    <property type="match status" value="1"/>
</dbReference>
<dbReference type="GO" id="GO:0005886">
    <property type="term" value="C:plasma membrane"/>
    <property type="evidence" value="ECO:0007669"/>
    <property type="project" value="UniProtKB-SubCell"/>
</dbReference>
<dbReference type="Proteomes" id="UP000006697">
    <property type="component" value="Chromosome"/>
</dbReference>
<evidence type="ECO:0000256" key="7">
    <source>
        <dbReference type="ARBA" id="ARBA00022741"/>
    </source>
</evidence>